<dbReference type="EMBL" id="CZPZ01000033">
    <property type="protein sequence ID" value="CUS38884.1"/>
    <property type="molecule type" value="Genomic_DNA"/>
</dbReference>
<dbReference type="AlphaFoldDB" id="A0A0S4LS61"/>
<organism evidence="1 2">
    <name type="scientific">Candidatus Nitrospira nitrificans</name>
    <dbReference type="NCBI Taxonomy" id="1742973"/>
    <lineage>
        <taxon>Bacteria</taxon>
        <taxon>Pseudomonadati</taxon>
        <taxon>Nitrospirota</taxon>
        <taxon>Nitrospiria</taxon>
        <taxon>Nitrospirales</taxon>
        <taxon>Nitrospiraceae</taxon>
        <taxon>Nitrospira</taxon>
    </lineage>
</organism>
<accession>A0A0S4LS61</accession>
<sequence length="139" mass="15496">MALLCLGCNSNTPEPASADIASAGLRLSIVRMATDPFLQRFTLTMHAKGLGGCSSSTELFPDTGYAGRRNIYQAAHGRVYVVGQYDARIIDPQSCHTHLSEFRSLDRDVIFVGSFDQDGEKHWRYFPAAQRPELPFEKR</sequence>
<protein>
    <submittedName>
        <fullName evidence="1">Uncharacterized protein</fullName>
    </submittedName>
</protein>
<reference evidence="2" key="1">
    <citation type="submission" date="2015-10" db="EMBL/GenBank/DDBJ databases">
        <authorList>
            <person name="Luecker S."/>
            <person name="Luecker S."/>
        </authorList>
    </citation>
    <scope>NUCLEOTIDE SEQUENCE [LARGE SCALE GENOMIC DNA]</scope>
</reference>
<dbReference type="STRING" id="1742973.COMA2_60036"/>
<dbReference type="Proteomes" id="UP000198736">
    <property type="component" value="Unassembled WGS sequence"/>
</dbReference>
<gene>
    <name evidence="1" type="ORF">COMA2_60036</name>
</gene>
<keyword evidence="2" id="KW-1185">Reference proteome</keyword>
<proteinExistence type="predicted"/>
<dbReference type="RefSeq" id="WP_090900986.1">
    <property type="nucleotide sequence ID" value="NZ_CZPZ01000033.1"/>
</dbReference>
<name>A0A0S4LS61_9BACT</name>
<evidence type="ECO:0000313" key="1">
    <source>
        <dbReference type="EMBL" id="CUS38884.1"/>
    </source>
</evidence>
<dbReference type="OrthoDB" id="9793878at2"/>
<evidence type="ECO:0000313" key="2">
    <source>
        <dbReference type="Proteomes" id="UP000198736"/>
    </source>
</evidence>